<feature type="region of interest" description="Disordered" evidence="1">
    <location>
        <begin position="1"/>
        <end position="26"/>
    </location>
</feature>
<protein>
    <recommendedName>
        <fullName evidence="4">Phage protein</fullName>
    </recommendedName>
</protein>
<feature type="compositionally biased region" description="Polar residues" evidence="1">
    <location>
        <begin position="11"/>
        <end position="24"/>
    </location>
</feature>
<dbReference type="RefSeq" id="WP_262595448.1">
    <property type="nucleotide sequence ID" value="NZ_CP103300.1"/>
</dbReference>
<name>A0ABY6GMW2_9GAMM</name>
<gene>
    <name evidence="2" type="ORF">NX720_14125</name>
</gene>
<evidence type="ECO:0000313" key="3">
    <source>
        <dbReference type="Proteomes" id="UP001163255"/>
    </source>
</evidence>
<dbReference type="Proteomes" id="UP001163255">
    <property type="component" value="Chromosome"/>
</dbReference>
<proteinExistence type="predicted"/>
<evidence type="ECO:0000313" key="2">
    <source>
        <dbReference type="EMBL" id="UYM14048.1"/>
    </source>
</evidence>
<sequence length="75" mass="8355">MKIEIKKARSVNETVNTPAQSDSMQAAHDKWNDVSLAVGLIREHSQCDLTIYLAGNALKALDELQKDLWAMEDGK</sequence>
<reference evidence="2" key="1">
    <citation type="submission" date="2022-10" db="EMBL/GenBank/DDBJ databases">
        <title>Completed Genome Sequence of two octocoral isolated bacterium, Endozoicomonas euniceicola EF212T and Endozoicomonas gorgoniicola PS125T.</title>
        <authorList>
            <person name="Chiou Y.-J."/>
            <person name="Chen Y.-H."/>
        </authorList>
    </citation>
    <scope>NUCLEOTIDE SEQUENCE</scope>
    <source>
        <strain evidence="2">EF212</strain>
    </source>
</reference>
<dbReference type="EMBL" id="CP103300">
    <property type="protein sequence ID" value="UYM14048.1"/>
    <property type="molecule type" value="Genomic_DNA"/>
</dbReference>
<organism evidence="2 3">
    <name type="scientific">Endozoicomonas euniceicola</name>
    <dbReference type="NCBI Taxonomy" id="1234143"/>
    <lineage>
        <taxon>Bacteria</taxon>
        <taxon>Pseudomonadati</taxon>
        <taxon>Pseudomonadota</taxon>
        <taxon>Gammaproteobacteria</taxon>
        <taxon>Oceanospirillales</taxon>
        <taxon>Endozoicomonadaceae</taxon>
        <taxon>Endozoicomonas</taxon>
    </lineage>
</organism>
<keyword evidence="3" id="KW-1185">Reference proteome</keyword>
<evidence type="ECO:0008006" key="4">
    <source>
        <dbReference type="Google" id="ProtNLM"/>
    </source>
</evidence>
<evidence type="ECO:0000256" key="1">
    <source>
        <dbReference type="SAM" id="MobiDB-lite"/>
    </source>
</evidence>
<accession>A0ABY6GMW2</accession>